<dbReference type="GO" id="GO:0005524">
    <property type="term" value="F:ATP binding"/>
    <property type="evidence" value="ECO:0007669"/>
    <property type="project" value="InterPro"/>
</dbReference>
<proteinExistence type="predicted"/>
<organism evidence="3 4">
    <name type="scientific">Brevibacillus thermoruber</name>
    <dbReference type="NCBI Taxonomy" id="33942"/>
    <lineage>
        <taxon>Bacteria</taxon>
        <taxon>Bacillati</taxon>
        <taxon>Bacillota</taxon>
        <taxon>Bacilli</taxon>
        <taxon>Bacillales</taxon>
        <taxon>Paenibacillaceae</taxon>
        <taxon>Brevibacillus</taxon>
    </lineage>
</organism>
<dbReference type="PIRSF" id="PIRSF033887">
    <property type="entry name" value="PduX"/>
    <property type="match status" value="1"/>
</dbReference>
<keyword evidence="1 3" id="KW-0418">Kinase</keyword>
<dbReference type="SUPFAM" id="SSF54211">
    <property type="entry name" value="Ribosomal protein S5 domain 2-like"/>
    <property type="match status" value="1"/>
</dbReference>
<keyword evidence="1 3" id="KW-0808">Transferase</keyword>
<evidence type="ECO:0000259" key="2">
    <source>
        <dbReference type="Pfam" id="PF00288"/>
    </source>
</evidence>
<dbReference type="AlphaFoldDB" id="A0A9X3TTH1"/>
<evidence type="ECO:0000313" key="4">
    <source>
        <dbReference type="Proteomes" id="UP001151071"/>
    </source>
</evidence>
<dbReference type="InterPro" id="IPR006204">
    <property type="entry name" value="GHMP_kinase_N_dom"/>
</dbReference>
<comment type="caution">
    <text evidence="3">The sequence shown here is derived from an EMBL/GenBank/DDBJ whole genome shotgun (WGS) entry which is preliminary data.</text>
</comment>
<protein>
    <submittedName>
        <fullName evidence="3">Kinase</fullName>
    </submittedName>
</protein>
<dbReference type="Proteomes" id="UP001151071">
    <property type="component" value="Unassembled WGS sequence"/>
</dbReference>
<dbReference type="RefSeq" id="WP_029099393.1">
    <property type="nucleotide sequence ID" value="NZ_JAPYYP010000043.1"/>
</dbReference>
<name>A0A9X3TTH1_9BACL</name>
<keyword evidence="4" id="KW-1185">Reference proteome</keyword>
<dbReference type="InterPro" id="IPR020568">
    <property type="entry name" value="Ribosomal_Su5_D2-typ_SF"/>
</dbReference>
<dbReference type="EMBL" id="JAPYYP010000043">
    <property type="protein sequence ID" value="MDA5110796.1"/>
    <property type="molecule type" value="Genomic_DNA"/>
</dbReference>
<accession>A0A9X3TTH1</accession>
<dbReference type="InterPro" id="IPR012363">
    <property type="entry name" value="PduX"/>
</dbReference>
<gene>
    <name evidence="3" type="ORF">O3V59_20855</name>
</gene>
<evidence type="ECO:0000256" key="1">
    <source>
        <dbReference type="ARBA" id="ARBA00022777"/>
    </source>
</evidence>
<dbReference type="InterPro" id="IPR014721">
    <property type="entry name" value="Ribsml_uS5_D2-typ_fold_subgr"/>
</dbReference>
<dbReference type="Gene3D" id="3.30.230.10">
    <property type="match status" value="1"/>
</dbReference>
<dbReference type="GO" id="GO:0016301">
    <property type="term" value="F:kinase activity"/>
    <property type="evidence" value="ECO:0007669"/>
    <property type="project" value="UniProtKB-KW"/>
</dbReference>
<sequence length="296" mass="32816">MRLKVGKGEAHGTFGELLQGVLPSGQDFLVTFPVEKYSTCKYVCSAQDQELSVYPAWKRKSLHFAKRILEYYGLPVKGTLYLESQLQQGKGLASSTADMMATVKAIESCHDIDIPTQVIEDILRDIEPSDGIMYPGIVSYYHKEVRLRERIGECPPFTVIALDEGGEVNTVDFNCLPKPFTEEDRQEYAVLLERITAAIRAQDAGGIGAVATRSAELNQKLHPKKTFAQVNRICRSIEGAGIVTAHSGTFIGILLSENDSAYYEKVKEGLSLLKQLGCPTEIFQSMSTMERKKVLV</sequence>
<dbReference type="Pfam" id="PF00288">
    <property type="entry name" value="GHMP_kinases_N"/>
    <property type="match status" value="1"/>
</dbReference>
<reference evidence="3" key="1">
    <citation type="submission" date="2022-12" db="EMBL/GenBank/DDBJ databases">
        <title>Draft genome sequence of the thermophilic strain Brevibacillus thermoruber HT42, isolated from Los Humeros, Puebla, Mexico, with biotechnological potential.</title>
        <authorList>
            <person name="Lara Sanchez J."/>
            <person name="Solis Palacios R."/>
            <person name="Bustos Baena A.S."/>
            <person name="Ruz Baez A.E."/>
            <person name="Espinosa Luna G."/>
            <person name="Oliart Ros R.M."/>
        </authorList>
    </citation>
    <scope>NUCLEOTIDE SEQUENCE</scope>
    <source>
        <strain evidence="3">HT42</strain>
    </source>
</reference>
<evidence type="ECO:0000313" key="3">
    <source>
        <dbReference type="EMBL" id="MDA5110796.1"/>
    </source>
</evidence>
<feature type="domain" description="GHMP kinase N-terminal" evidence="2">
    <location>
        <begin position="64"/>
        <end position="127"/>
    </location>
</feature>